<evidence type="ECO:0000256" key="4">
    <source>
        <dbReference type="ARBA" id="ARBA00023787"/>
    </source>
</evidence>
<evidence type="ECO:0000256" key="3">
    <source>
        <dbReference type="ARBA" id="ARBA00023284"/>
    </source>
</evidence>
<keyword evidence="9" id="KW-1185">Reference proteome</keyword>
<keyword evidence="2" id="KW-0963">Cytoplasm</keyword>
<name>A0A9D4U081_ADICA</name>
<evidence type="ECO:0000256" key="7">
    <source>
        <dbReference type="ARBA" id="ARBA00032129"/>
    </source>
</evidence>
<comment type="subcellular location">
    <subcellularLocation>
        <location evidence="1">Cytoplasm</location>
    </subcellularLocation>
</comment>
<proteinExistence type="inferred from homology"/>
<accession>A0A9D4U081</accession>
<protein>
    <recommendedName>
        <fullName evidence="5">Peroxiredoxin-like 2A</fullName>
    </recommendedName>
    <alternativeName>
        <fullName evidence="7">Peroxiredoxin-like 2 activated in M-CSF stimulated monocytes</fullName>
    </alternativeName>
    <alternativeName>
        <fullName evidence="6">Redox-regulatory protein FAM213A</fullName>
    </alternativeName>
</protein>
<reference evidence="8" key="1">
    <citation type="submission" date="2021-01" db="EMBL/GenBank/DDBJ databases">
        <title>Adiantum capillus-veneris genome.</title>
        <authorList>
            <person name="Fang Y."/>
            <person name="Liao Q."/>
        </authorList>
    </citation>
    <scope>NUCLEOTIDE SEQUENCE</scope>
    <source>
        <strain evidence="8">H3</strain>
        <tissue evidence="8">Leaf</tissue>
    </source>
</reference>
<dbReference type="Pfam" id="PF13911">
    <property type="entry name" value="AhpC-TSA_2"/>
    <property type="match status" value="1"/>
</dbReference>
<evidence type="ECO:0000256" key="2">
    <source>
        <dbReference type="ARBA" id="ARBA00022490"/>
    </source>
</evidence>
<evidence type="ECO:0000256" key="6">
    <source>
        <dbReference type="ARBA" id="ARBA00032058"/>
    </source>
</evidence>
<dbReference type="GO" id="GO:0005737">
    <property type="term" value="C:cytoplasm"/>
    <property type="evidence" value="ECO:0007669"/>
    <property type="project" value="UniProtKB-SubCell"/>
</dbReference>
<gene>
    <name evidence="8" type="ORF">GOP47_0025410</name>
</gene>
<dbReference type="EMBL" id="JABFUD020000025">
    <property type="protein sequence ID" value="KAI5059091.1"/>
    <property type="molecule type" value="Genomic_DNA"/>
</dbReference>
<dbReference type="Proteomes" id="UP000886520">
    <property type="component" value="Chromosome 25"/>
</dbReference>
<evidence type="ECO:0000313" key="9">
    <source>
        <dbReference type="Proteomes" id="UP000886520"/>
    </source>
</evidence>
<evidence type="ECO:0000256" key="1">
    <source>
        <dbReference type="ARBA" id="ARBA00004496"/>
    </source>
</evidence>
<dbReference type="OrthoDB" id="40334at2759"/>
<dbReference type="PANTHER" id="PTHR28630:SF31">
    <property type="entry name" value="PEROXIREDOXIN-LIKE 2A"/>
    <property type="match status" value="1"/>
</dbReference>
<dbReference type="AlphaFoldDB" id="A0A9D4U081"/>
<comment type="caution">
    <text evidence="8">The sequence shown here is derived from an EMBL/GenBank/DDBJ whole genome shotgun (WGS) entry which is preliminary data.</text>
</comment>
<dbReference type="InterPro" id="IPR032801">
    <property type="entry name" value="PXL2A/B/C"/>
</dbReference>
<keyword evidence="3" id="KW-0676">Redox-active center</keyword>
<organism evidence="8 9">
    <name type="scientific">Adiantum capillus-veneris</name>
    <name type="common">Maidenhair fern</name>
    <dbReference type="NCBI Taxonomy" id="13818"/>
    <lineage>
        <taxon>Eukaryota</taxon>
        <taxon>Viridiplantae</taxon>
        <taxon>Streptophyta</taxon>
        <taxon>Embryophyta</taxon>
        <taxon>Tracheophyta</taxon>
        <taxon>Polypodiopsida</taxon>
        <taxon>Polypodiidae</taxon>
        <taxon>Polypodiales</taxon>
        <taxon>Pteridineae</taxon>
        <taxon>Pteridaceae</taxon>
        <taxon>Vittarioideae</taxon>
        <taxon>Adiantum</taxon>
    </lineage>
</organism>
<comment type="similarity">
    <text evidence="4">Belongs to the peroxiredoxin-like PRXL2 family. PRXL2A subfamily.</text>
</comment>
<dbReference type="PANTHER" id="PTHR28630">
    <property type="match status" value="1"/>
</dbReference>
<dbReference type="InterPro" id="IPR036249">
    <property type="entry name" value="Thioredoxin-like_sf"/>
</dbReference>
<evidence type="ECO:0000256" key="5">
    <source>
        <dbReference type="ARBA" id="ARBA00023849"/>
    </source>
</evidence>
<sequence length="425" mass="46853">MASFSLEEFVGNGVLKQLLPSLVEEGWDDVPTLKMMSAEDMDAHNLSQQQRDVLEIRTYLHDRSLMEYADKLEASGKGLPELLNLSPATLSTQYGMRRGHVARFIDRAMACGIVMPPSLTPVPTSRRRSSRSSFTLSKGYYDGDSLKSSPARSFSGAGSAKSFNSVSDVGREKSMVSVGSFKGIVAAAPPEPRFCGFIGPSPVAQDVAPLSVLDKISLQKITPEYRPGADPWSQGELKLPPPMKASDIWALKPSIIFCIRRPGCVMCRAEAHQLYSRKPIFDALGVQLVAIVNELIEAEVKSFWPRFWGGMILVDKNRDFFRALGGGTLPKESFLTGFLLNPVARSNYQRAKATGIEFNYNGEGSIKGGLLILRPGKGGVAYQFVERNFGDWAPLEELLEVCGRLLQESRPETIKEESVDYFRAK</sequence>
<dbReference type="SUPFAM" id="SSF52833">
    <property type="entry name" value="Thioredoxin-like"/>
    <property type="match status" value="1"/>
</dbReference>
<evidence type="ECO:0000313" key="8">
    <source>
        <dbReference type="EMBL" id="KAI5059091.1"/>
    </source>
</evidence>